<feature type="domain" description="Protein kinase" evidence="2">
    <location>
        <begin position="430"/>
        <end position="693"/>
    </location>
</feature>
<dbReference type="PRINTS" id="PR00109">
    <property type="entry name" value="TYRKINASE"/>
</dbReference>
<keyword evidence="4" id="KW-1185">Reference proteome</keyword>
<dbReference type="InterPro" id="IPR001245">
    <property type="entry name" value="Ser-Thr/Tyr_kinase_cat_dom"/>
</dbReference>
<feature type="transmembrane region" description="Helical" evidence="1">
    <location>
        <begin position="347"/>
        <end position="368"/>
    </location>
</feature>
<proteinExistence type="predicted"/>
<name>A0ABP1R7E3_9HEXA</name>
<dbReference type="InterPro" id="IPR000719">
    <property type="entry name" value="Prot_kinase_dom"/>
</dbReference>
<keyword evidence="1" id="KW-0472">Membrane</keyword>
<dbReference type="PANTHER" id="PTHR24416">
    <property type="entry name" value="TYROSINE-PROTEIN KINASE RECEPTOR"/>
    <property type="match status" value="1"/>
</dbReference>
<gene>
    <name evidence="3" type="ORF">ODALV1_LOCUS19409</name>
</gene>
<protein>
    <recommendedName>
        <fullName evidence="2">Protein kinase domain-containing protein</fullName>
    </recommendedName>
</protein>
<dbReference type="SMART" id="SM00219">
    <property type="entry name" value="TyrKc"/>
    <property type="match status" value="1"/>
</dbReference>
<sequence>MSVLLKVNCQVGIVYSPFVRDGDNPYFSNSYNNQDVKEMLKLIVDAEFQHVATYSVGAPAELYQFNYTWKRCTSNVHSAIAAAEINSESRGHKSLSIFQGLQTNSASEQRLNSEIEVGFEVASTANRIYNGTVSALIFPSLEGFDDLFQIVNKIKNVSIRARTDGLKFGVRLWDCIEKIPTRDKNDQAAKEMIQLFDFIICRRLPNFNTFSRGPESHFKIVTSDILAVENGINKEMGLTTKVILETGWPGGTNLNGENTVQSMLHFWTLLRSWSVKTGRMVFLYEAFDNNWRDGNREVLWGGHYGFWMYSSSENQSRSASKYVRKTELVGKITLESSGQLLIGNMQLGIIIGSLVFLLGALVIMMILLHFRMKKLKGRIGDKLSDEELREFYEGNVGKTKTKGSTTESEDWAWVKVPYNRKYELTKDTFFIENKLLGKGEFAGFVYKGKIKGHLNDVAFKRTTFSSKIFALRGLLSEIKILSYLGKHENVVSLCGAYTAELANGIVYVATELCSNGSLESYLQDNSDSIPNSKLFKWAMEIAIGMEHVSSKKIIHRDLATRNVLLDYNLTAKITDFGLSQRLYQDVDRVRQNTEELLPWKWMALESLKFLEFSTKSDVWSYGVTLWEIFSLGKVPYQDQSFDEKFIARLQMGLRMDYPSRMPLILKEIMSSCWHRDPVQRPSFEEIVKTLSSINININRKIDASEISNAALALETGNAVENYLHVGYIDIECLI</sequence>
<dbReference type="Gene3D" id="1.10.510.10">
    <property type="entry name" value="Transferase(Phosphotransferase) domain 1"/>
    <property type="match status" value="1"/>
</dbReference>
<dbReference type="Pfam" id="PF07714">
    <property type="entry name" value="PK_Tyr_Ser-Thr"/>
    <property type="match status" value="1"/>
</dbReference>
<dbReference type="PROSITE" id="PS00109">
    <property type="entry name" value="PROTEIN_KINASE_TYR"/>
    <property type="match status" value="1"/>
</dbReference>
<dbReference type="InterPro" id="IPR011009">
    <property type="entry name" value="Kinase-like_dom_sf"/>
</dbReference>
<organism evidence="3 4">
    <name type="scientific">Orchesella dallaii</name>
    <dbReference type="NCBI Taxonomy" id="48710"/>
    <lineage>
        <taxon>Eukaryota</taxon>
        <taxon>Metazoa</taxon>
        <taxon>Ecdysozoa</taxon>
        <taxon>Arthropoda</taxon>
        <taxon>Hexapoda</taxon>
        <taxon>Collembola</taxon>
        <taxon>Entomobryomorpha</taxon>
        <taxon>Entomobryoidea</taxon>
        <taxon>Orchesellidae</taxon>
        <taxon>Orchesellinae</taxon>
        <taxon>Orchesella</taxon>
    </lineage>
</organism>
<evidence type="ECO:0000313" key="4">
    <source>
        <dbReference type="Proteomes" id="UP001642540"/>
    </source>
</evidence>
<keyword evidence="1" id="KW-0812">Transmembrane</keyword>
<reference evidence="3 4" key="1">
    <citation type="submission" date="2024-08" db="EMBL/GenBank/DDBJ databases">
        <authorList>
            <person name="Cucini C."/>
            <person name="Frati F."/>
        </authorList>
    </citation>
    <scope>NUCLEOTIDE SEQUENCE [LARGE SCALE GENOMIC DNA]</scope>
</reference>
<dbReference type="SUPFAM" id="SSF51445">
    <property type="entry name" value="(Trans)glycosidases"/>
    <property type="match status" value="1"/>
</dbReference>
<comment type="caution">
    <text evidence="3">The sequence shown here is derived from an EMBL/GenBank/DDBJ whole genome shotgun (WGS) entry which is preliminary data.</text>
</comment>
<dbReference type="Proteomes" id="UP001642540">
    <property type="component" value="Unassembled WGS sequence"/>
</dbReference>
<dbReference type="PROSITE" id="PS50011">
    <property type="entry name" value="PROTEIN_KINASE_DOM"/>
    <property type="match status" value="1"/>
</dbReference>
<accession>A0ABP1R7E3</accession>
<dbReference type="PANTHER" id="PTHR24416:SF600">
    <property type="entry name" value="PDGF- AND VEGF-RECEPTOR RELATED, ISOFORM J"/>
    <property type="match status" value="1"/>
</dbReference>
<evidence type="ECO:0000259" key="2">
    <source>
        <dbReference type="PROSITE" id="PS50011"/>
    </source>
</evidence>
<dbReference type="CDD" id="cd00192">
    <property type="entry name" value="PTKc"/>
    <property type="match status" value="1"/>
</dbReference>
<evidence type="ECO:0000313" key="3">
    <source>
        <dbReference type="EMBL" id="CAL8121490.1"/>
    </source>
</evidence>
<dbReference type="InterPro" id="IPR017853">
    <property type="entry name" value="GH"/>
</dbReference>
<keyword evidence="1" id="KW-1133">Transmembrane helix</keyword>
<dbReference type="SUPFAM" id="SSF56112">
    <property type="entry name" value="Protein kinase-like (PK-like)"/>
    <property type="match status" value="1"/>
</dbReference>
<dbReference type="InterPro" id="IPR020635">
    <property type="entry name" value="Tyr_kinase_cat_dom"/>
</dbReference>
<evidence type="ECO:0000256" key="1">
    <source>
        <dbReference type="SAM" id="Phobius"/>
    </source>
</evidence>
<dbReference type="InterPro" id="IPR008266">
    <property type="entry name" value="Tyr_kinase_AS"/>
</dbReference>
<dbReference type="EMBL" id="CAXLJM020000065">
    <property type="protein sequence ID" value="CAL8121490.1"/>
    <property type="molecule type" value="Genomic_DNA"/>
</dbReference>
<dbReference type="InterPro" id="IPR050122">
    <property type="entry name" value="RTK"/>
</dbReference>